<name>A0ABQ5BWC1_9ASTR</name>
<keyword evidence="3" id="KW-1185">Reference proteome</keyword>
<accession>A0ABQ5BWC1</accession>
<evidence type="ECO:0000313" key="2">
    <source>
        <dbReference type="EMBL" id="GJT18529.1"/>
    </source>
</evidence>
<dbReference type="EMBL" id="BQNB010013643">
    <property type="protein sequence ID" value="GJT18529.1"/>
    <property type="molecule type" value="Genomic_DNA"/>
</dbReference>
<proteinExistence type="predicted"/>
<comment type="caution">
    <text evidence="2">The sequence shown here is derived from an EMBL/GenBank/DDBJ whole genome shotgun (WGS) entry which is preliminary data.</text>
</comment>
<feature type="compositionally biased region" description="Basic residues" evidence="1">
    <location>
        <begin position="179"/>
        <end position="188"/>
    </location>
</feature>
<evidence type="ECO:0000256" key="1">
    <source>
        <dbReference type="SAM" id="MobiDB-lite"/>
    </source>
</evidence>
<sequence length="206" mass="22861">MLSLLTKKKATQKTEGPIPSSSISFDYAAKYLNVDNITPVDTDVVSMLDINVRHEVSRTSPLLTIPVSIIREHIVVNPPKIVKTASSATISSLLITNLGKDVNELKTVDHSLALLSSIKSEVQKAIKEYLGTSLDDSLQKVHQKHLANLTKEHSVPAKVVERLRQQYVPEKSSKDIRKIKMKHARKKQDPKATITSSDTSALEEFD</sequence>
<organism evidence="2 3">
    <name type="scientific">Tanacetum coccineum</name>
    <dbReference type="NCBI Taxonomy" id="301880"/>
    <lineage>
        <taxon>Eukaryota</taxon>
        <taxon>Viridiplantae</taxon>
        <taxon>Streptophyta</taxon>
        <taxon>Embryophyta</taxon>
        <taxon>Tracheophyta</taxon>
        <taxon>Spermatophyta</taxon>
        <taxon>Magnoliopsida</taxon>
        <taxon>eudicotyledons</taxon>
        <taxon>Gunneridae</taxon>
        <taxon>Pentapetalae</taxon>
        <taxon>asterids</taxon>
        <taxon>campanulids</taxon>
        <taxon>Asterales</taxon>
        <taxon>Asteraceae</taxon>
        <taxon>Asteroideae</taxon>
        <taxon>Anthemideae</taxon>
        <taxon>Anthemidinae</taxon>
        <taxon>Tanacetum</taxon>
    </lineage>
</organism>
<evidence type="ECO:0000313" key="3">
    <source>
        <dbReference type="Proteomes" id="UP001151760"/>
    </source>
</evidence>
<reference evidence="2" key="2">
    <citation type="submission" date="2022-01" db="EMBL/GenBank/DDBJ databases">
        <authorList>
            <person name="Yamashiro T."/>
            <person name="Shiraishi A."/>
            <person name="Satake H."/>
            <person name="Nakayama K."/>
        </authorList>
    </citation>
    <scope>NUCLEOTIDE SEQUENCE</scope>
</reference>
<feature type="region of interest" description="Disordered" evidence="1">
    <location>
        <begin position="171"/>
        <end position="206"/>
    </location>
</feature>
<reference evidence="2" key="1">
    <citation type="journal article" date="2022" name="Int. J. Mol. Sci.">
        <title>Draft Genome of Tanacetum Coccineum: Genomic Comparison of Closely Related Tanacetum-Family Plants.</title>
        <authorList>
            <person name="Yamashiro T."/>
            <person name="Shiraishi A."/>
            <person name="Nakayama K."/>
            <person name="Satake H."/>
        </authorList>
    </citation>
    <scope>NUCLEOTIDE SEQUENCE</scope>
</reference>
<dbReference type="Proteomes" id="UP001151760">
    <property type="component" value="Unassembled WGS sequence"/>
</dbReference>
<protein>
    <submittedName>
        <fullName evidence="2">Uncharacterized protein</fullName>
    </submittedName>
</protein>
<gene>
    <name evidence="2" type="ORF">Tco_0877235</name>
</gene>